<dbReference type="Proteomes" id="UP000554342">
    <property type="component" value="Unassembled WGS sequence"/>
</dbReference>
<gene>
    <name evidence="2" type="ORF">FHR23_001276</name>
</gene>
<dbReference type="RefSeq" id="WP_221227357.1">
    <property type="nucleotide sequence ID" value="NZ_BAABIF010000004.1"/>
</dbReference>
<reference evidence="2 3" key="1">
    <citation type="submission" date="2020-08" db="EMBL/GenBank/DDBJ databases">
        <title>Genomic Encyclopedia of Type Strains, Phase IV (KMG-IV): sequencing the most valuable type-strain genomes for metagenomic binning, comparative biology and taxonomic classification.</title>
        <authorList>
            <person name="Goeker M."/>
        </authorList>
    </citation>
    <scope>NUCLEOTIDE SEQUENCE [LARGE SCALE GENOMIC DNA]</scope>
    <source>
        <strain evidence="2 3">DSM 27203</strain>
    </source>
</reference>
<dbReference type="InterPro" id="IPR052022">
    <property type="entry name" value="26kDa_periplasmic_antigen"/>
</dbReference>
<dbReference type="Gene3D" id="3.30.110.170">
    <property type="entry name" value="Protein of unknown function (DUF541), domain 1"/>
    <property type="match status" value="1"/>
</dbReference>
<keyword evidence="1" id="KW-0732">Signal</keyword>
<evidence type="ECO:0000313" key="3">
    <source>
        <dbReference type="Proteomes" id="UP000554342"/>
    </source>
</evidence>
<evidence type="ECO:0000313" key="2">
    <source>
        <dbReference type="EMBL" id="MBB5718369.1"/>
    </source>
</evidence>
<evidence type="ECO:0008006" key="4">
    <source>
        <dbReference type="Google" id="ProtNLM"/>
    </source>
</evidence>
<keyword evidence="3" id="KW-1185">Reference proteome</keyword>
<feature type="signal peptide" evidence="1">
    <location>
        <begin position="1"/>
        <end position="22"/>
    </location>
</feature>
<evidence type="ECO:0000256" key="1">
    <source>
        <dbReference type="SAM" id="SignalP"/>
    </source>
</evidence>
<dbReference type="Gene3D" id="3.30.70.2970">
    <property type="entry name" value="Protein of unknown function (DUF541), domain 2"/>
    <property type="match status" value="1"/>
</dbReference>
<feature type="chain" id="PRO_5032636869" description="SIMPL domain-containing protein" evidence="1">
    <location>
        <begin position="23"/>
        <end position="241"/>
    </location>
</feature>
<sequence>MRPYLSAIALTTAVIAATPAFAQDSPNSAAIPAGKTMLNIIAEGKVSEVPDLATIRAGVVTQAQTAQAALAQNSQRMNAVLAALKKAGIADRDIQTSSVSLNPQYQYTKDEPPTINGYQASNTVSIRFRDIDKSGGILDALVKQGANQIQGPNLSIADEDSALDAARRDAVQKARARAALYAAAAGLKVDRILSISEQGSSSPNPPMPMVRMAAMAKDSSTQIAPGEQDVTVTLNVTFLLQ</sequence>
<dbReference type="Pfam" id="PF04402">
    <property type="entry name" value="SIMPL"/>
    <property type="match status" value="1"/>
</dbReference>
<dbReference type="AlphaFoldDB" id="A0A840YXW0"/>
<dbReference type="InterPro" id="IPR007497">
    <property type="entry name" value="SIMPL/DUF541"/>
</dbReference>
<comment type="caution">
    <text evidence="2">The sequence shown here is derived from an EMBL/GenBank/DDBJ whole genome shotgun (WGS) entry which is preliminary data.</text>
</comment>
<dbReference type="PANTHER" id="PTHR34387:SF1">
    <property type="entry name" value="PERIPLASMIC IMMUNOGENIC PROTEIN"/>
    <property type="match status" value="1"/>
</dbReference>
<accession>A0A840YXW0</accession>
<dbReference type="GO" id="GO:0006974">
    <property type="term" value="P:DNA damage response"/>
    <property type="evidence" value="ECO:0007669"/>
    <property type="project" value="TreeGrafter"/>
</dbReference>
<dbReference type="EMBL" id="JACIJI010000001">
    <property type="protein sequence ID" value="MBB5718369.1"/>
    <property type="molecule type" value="Genomic_DNA"/>
</dbReference>
<organism evidence="2 3">
    <name type="scientific">Stakelama sediminis</name>
    <dbReference type="NCBI Taxonomy" id="463200"/>
    <lineage>
        <taxon>Bacteria</taxon>
        <taxon>Pseudomonadati</taxon>
        <taxon>Pseudomonadota</taxon>
        <taxon>Alphaproteobacteria</taxon>
        <taxon>Sphingomonadales</taxon>
        <taxon>Sphingomonadaceae</taxon>
        <taxon>Stakelama</taxon>
    </lineage>
</organism>
<protein>
    <recommendedName>
        <fullName evidence="4">SIMPL domain-containing protein</fullName>
    </recommendedName>
</protein>
<name>A0A840YXW0_9SPHN</name>
<dbReference type="PANTHER" id="PTHR34387">
    <property type="entry name" value="SLR1258 PROTEIN"/>
    <property type="match status" value="1"/>
</dbReference>
<proteinExistence type="predicted"/>